<feature type="non-terminal residue" evidence="1">
    <location>
        <position position="386"/>
    </location>
</feature>
<dbReference type="PANTHER" id="PTHR31025">
    <property type="entry name" value="SI:CH211-196P9.1-RELATED"/>
    <property type="match status" value="1"/>
</dbReference>
<organism evidence="1 2">
    <name type="scientific">Paramuricea clavata</name>
    <name type="common">Red gorgonian</name>
    <name type="synonym">Violescent sea-whip</name>
    <dbReference type="NCBI Taxonomy" id="317549"/>
    <lineage>
        <taxon>Eukaryota</taxon>
        <taxon>Metazoa</taxon>
        <taxon>Cnidaria</taxon>
        <taxon>Anthozoa</taxon>
        <taxon>Octocorallia</taxon>
        <taxon>Malacalcyonacea</taxon>
        <taxon>Plexauridae</taxon>
        <taxon>Paramuricea</taxon>
    </lineage>
</organism>
<dbReference type="PANTHER" id="PTHR31025:SF25">
    <property type="entry name" value="ZINC FINGER (C2H2)-60"/>
    <property type="match status" value="1"/>
</dbReference>
<protein>
    <submittedName>
        <fullName evidence="1">Uncharacterized protein</fullName>
    </submittedName>
</protein>
<dbReference type="EMBL" id="CACRXK020009360">
    <property type="protein sequence ID" value="CAB4017012.1"/>
    <property type="molecule type" value="Genomic_DNA"/>
</dbReference>
<evidence type="ECO:0000313" key="2">
    <source>
        <dbReference type="Proteomes" id="UP001152795"/>
    </source>
</evidence>
<reference evidence="1" key="1">
    <citation type="submission" date="2020-04" db="EMBL/GenBank/DDBJ databases">
        <authorList>
            <person name="Alioto T."/>
            <person name="Alioto T."/>
            <person name="Gomez Garrido J."/>
        </authorList>
    </citation>
    <scope>NUCLEOTIDE SEQUENCE</scope>
    <source>
        <strain evidence="1">A484AB</strain>
    </source>
</reference>
<evidence type="ECO:0000313" key="1">
    <source>
        <dbReference type="EMBL" id="CAB4017012.1"/>
    </source>
</evidence>
<accession>A0A6S7JJZ5</accession>
<dbReference type="Proteomes" id="UP001152795">
    <property type="component" value="Unassembled WGS sequence"/>
</dbReference>
<gene>
    <name evidence="1" type="ORF">PACLA_8A072773</name>
</gene>
<sequence>MDGEAVEKALEESGVRQETVSLLRDEELLDEKCLRRSMSDILRSLGLKGGQILAIKNAFPSNEKDTSIQTPTIEEKSEKTELLLQKKFSPRVQEAIRSQKMLDNVRNEFLRDVCDSIRQQTLFPTKLERETVALKIVGEYPFIKDAIGSGIGSIEQAIAFRFKNLRKNKPEHKEKSSSSTSDILTKPAKRLKLAGPNALPDIPSGETEDTFKDHMKRLQKEMTKTKGKNQQLIKTLMDATFAMRRREIVQNAVSINDLLKRFPALTLTSELKREFGRISQVRCKDAMDKLRSLAPNIVEYGQQIPAVKNLISNLSTMDEDSKPENLNETIAILVLARVLKDKRDDMFLKVVDENDDIDKVIAETTAPRIVAGENRPLPDPIYIVMD</sequence>
<proteinExistence type="predicted"/>
<dbReference type="AlphaFoldDB" id="A0A6S7JJZ5"/>
<comment type="caution">
    <text evidence="1">The sequence shown here is derived from an EMBL/GenBank/DDBJ whole genome shotgun (WGS) entry which is preliminary data.</text>
</comment>
<name>A0A6S7JJZ5_PARCT</name>
<keyword evidence="2" id="KW-1185">Reference proteome</keyword>
<dbReference type="OrthoDB" id="5970750at2759"/>